<feature type="compositionally biased region" description="Low complexity" evidence="1">
    <location>
        <begin position="415"/>
        <end position="429"/>
    </location>
</feature>
<name>A0ABN3P385_9ACTN</name>
<comment type="caution">
    <text evidence="3">The sequence shown here is derived from an EMBL/GenBank/DDBJ whole genome shotgun (WGS) entry which is preliminary data.</text>
</comment>
<keyword evidence="4" id="KW-1185">Reference proteome</keyword>
<evidence type="ECO:0000256" key="1">
    <source>
        <dbReference type="SAM" id="MobiDB-lite"/>
    </source>
</evidence>
<evidence type="ECO:0000313" key="4">
    <source>
        <dbReference type="Proteomes" id="UP001501095"/>
    </source>
</evidence>
<keyword evidence="2" id="KW-0472">Membrane</keyword>
<organism evidence="3 4">
    <name type="scientific">Streptomyces levis</name>
    <dbReference type="NCBI Taxonomy" id="285566"/>
    <lineage>
        <taxon>Bacteria</taxon>
        <taxon>Bacillati</taxon>
        <taxon>Actinomycetota</taxon>
        <taxon>Actinomycetes</taxon>
        <taxon>Kitasatosporales</taxon>
        <taxon>Streptomycetaceae</taxon>
        <taxon>Streptomyces</taxon>
    </lineage>
</organism>
<feature type="compositionally biased region" description="Gly residues" evidence="1">
    <location>
        <begin position="402"/>
        <end position="414"/>
    </location>
</feature>
<feature type="compositionally biased region" description="Gly residues" evidence="1">
    <location>
        <begin position="376"/>
        <end position="391"/>
    </location>
</feature>
<evidence type="ECO:0000256" key="2">
    <source>
        <dbReference type="SAM" id="Phobius"/>
    </source>
</evidence>
<feature type="compositionally biased region" description="Pro residues" evidence="1">
    <location>
        <begin position="846"/>
        <end position="864"/>
    </location>
</feature>
<dbReference type="Proteomes" id="UP001501095">
    <property type="component" value="Unassembled WGS sequence"/>
</dbReference>
<evidence type="ECO:0000313" key="3">
    <source>
        <dbReference type="EMBL" id="GAA2553789.1"/>
    </source>
</evidence>
<feature type="compositionally biased region" description="Low complexity" evidence="1">
    <location>
        <begin position="392"/>
        <end position="401"/>
    </location>
</feature>
<sequence length="864" mass="83546">MGAATGAESARDGARVPWGDVLMSAVAAVSWALIGMAGTAALGLRLLEADAAGSLGPMTAAVVALAAGGSVTPSGDVSAFGLTGAEADTAIEITPLGVSLVGAVLLSWFFLRSLRAAGVVIAPAELLARAGAVIALFVAMLGGLAWAGHDVITIDGGSLGLDDVPGGGGGIEVPGLGDIGGVLPDRLGELVDAQAAVGFTVDTAPTLLGGLGWSAGILAIALLASRRTPLPPGWEDVHRVVRPAASAVVTVLLVAVAAGLAAAAYAAAGDDHPRRVAGAALLGAPNGVWLGVPLGLFVPWDGRATGELTRFLPDPLDDLLGSGTDRPVTLGRLAELDQRVWLLGVAAALMMLLGGVLTAVRTPVVRTRAVRGGSVGSGLPGGLGASGGSDGSGVPERLGAPGVPGGPGGPGGPDLQGVPGRPGAPGRSGAPRASGAFAFAGRCALRLGAATGLALPLLAWLTDVSVTASLSVLGFDAFGAGLDLHGHLGMALLLGAVWGAGAGGAGALLAWAFGVAGRSATALALAAEGRRRGEGDGPGSGAGSVSGSGSEAAGGFAGVYDGGRTGPGPAGRVGDGAWPGYDGGGGRLGPGGRSEEGPGAGPGAGGAGGPGAGGGAAGPWAGVTPQEYREGAGPSGPEGGQAGAGGTGSRGSTSPPRHDAGRPGGPGAAGREAAAHGEESGPYAPGVPYRPPNPATNPYLRVPDELREPEDARPGDHSAPRRDSSATPQGPSATPQDPSATPQHPSATPQHPSGTPPDPSGTPGAHSAASATPEGRSSASEGRSTAPEGRSSAPEDDSLAPDEDPDEGDIYGAPTVVRPVGPPPRGPRQSRGPGHGNGPPARPDEWPPPPPPPPPPPRTPRGGR</sequence>
<feature type="compositionally biased region" description="Polar residues" evidence="1">
    <location>
        <begin position="725"/>
        <end position="751"/>
    </location>
</feature>
<feature type="transmembrane region" description="Helical" evidence="2">
    <location>
        <begin position="51"/>
        <end position="73"/>
    </location>
</feature>
<feature type="transmembrane region" description="Helical" evidence="2">
    <location>
        <begin position="126"/>
        <end position="147"/>
    </location>
</feature>
<feature type="compositionally biased region" description="Basic and acidic residues" evidence="1">
    <location>
        <begin position="702"/>
        <end position="724"/>
    </location>
</feature>
<feature type="transmembrane region" description="Helical" evidence="2">
    <location>
        <begin position="93"/>
        <end position="114"/>
    </location>
</feature>
<gene>
    <name evidence="3" type="ORF">GCM10010423_63510</name>
</gene>
<feature type="transmembrane region" description="Helical" evidence="2">
    <location>
        <begin position="279"/>
        <end position="300"/>
    </location>
</feature>
<feature type="transmembrane region" description="Helical" evidence="2">
    <location>
        <begin position="207"/>
        <end position="224"/>
    </location>
</feature>
<dbReference type="RefSeq" id="WP_344542721.1">
    <property type="nucleotide sequence ID" value="NZ_BAAATM010000019.1"/>
</dbReference>
<feature type="transmembrane region" description="Helical" evidence="2">
    <location>
        <begin position="340"/>
        <end position="360"/>
    </location>
</feature>
<accession>A0ABN3P385</accession>
<reference evidence="4" key="1">
    <citation type="journal article" date="2019" name="Int. J. Syst. Evol. Microbiol.">
        <title>The Global Catalogue of Microorganisms (GCM) 10K type strain sequencing project: providing services to taxonomists for standard genome sequencing and annotation.</title>
        <authorList>
            <consortium name="The Broad Institute Genomics Platform"/>
            <consortium name="The Broad Institute Genome Sequencing Center for Infectious Disease"/>
            <person name="Wu L."/>
            <person name="Ma J."/>
        </authorList>
    </citation>
    <scope>NUCLEOTIDE SEQUENCE [LARGE SCALE GENOMIC DNA]</scope>
    <source>
        <strain evidence="4">JCM 6924</strain>
    </source>
</reference>
<evidence type="ECO:0008006" key="5">
    <source>
        <dbReference type="Google" id="ProtNLM"/>
    </source>
</evidence>
<feature type="transmembrane region" description="Helical" evidence="2">
    <location>
        <begin position="21"/>
        <end position="44"/>
    </location>
</feature>
<feature type="region of interest" description="Disordered" evidence="1">
    <location>
        <begin position="530"/>
        <end position="864"/>
    </location>
</feature>
<feature type="compositionally biased region" description="Gly residues" evidence="1">
    <location>
        <begin position="581"/>
        <end position="617"/>
    </location>
</feature>
<keyword evidence="2" id="KW-1133">Transmembrane helix</keyword>
<dbReference type="EMBL" id="BAAATM010000019">
    <property type="protein sequence ID" value="GAA2553789.1"/>
    <property type="molecule type" value="Genomic_DNA"/>
</dbReference>
<feature type="transmembrane region" description="Helical" evidence="2">
    <location>
        <begin position="244"/>
        <end position="267"/>
    </location>
</feature>
<dbReference type="NCBIfam" id="NF038391">
    <property type="entry name" value="streptophobe"/>
    <property type="match status" value="1"/>
</dbReference>
<proteinExistence type="predicted"/>
<dbReference type="InterPro" id="IPR047724">
    <property type="entry name" value="Streptophobe"/>
</dbReference>
<protein>
    <recommendedName>
        <fullName evidence="5">Integral membrane protein</fullName>
    </recommendedName>
</protein>
<feature type="region of interest" description="Disordered" evidence="1">
    <location>
        <begin position="376"/>
        <end position="429"/>
    </location>
</feature>
<keyword evidence="2" id="KW-0812">Transmembrane</keyword>
<feature type="compositionally biased region" description="Gly residues" evidence="1">
    <location>
        <begin position="555"/>
        <end position="574"/>
    </location>
</feature>
<feature type="compositionally biased region" description="Gly residues" evidence="1">
    <location>
        <begin position="536"/>
        <end position="546"/>
    </location>
</feature>
<feature type="compositionally biased region" description="Acidic residues" evidence="1">
    <location>
        <begin position="794"/>
        <end position="809"/>
    </location>
</feature>
<feature type="compositionally biased region" description="Gly residues" evidence="1">
    <location>
        <begin position="633"/>
        <end position="649"/>
    </location>
</feature>